<dbReference type="AlphaFoldDB" id="A0ABD1Y388"/>
<organism evidence="4 5">
    <name type="scientific">Riccia fluitans</name>
    <dbReference type="NCBI Taxonomy" id="41844"/>
    <lineage>
        <taxon>Eukaryota</taxon>
        <taxon>Viridiplantae</taxon>
        <taxon>Streptophyta</taxon>
        <taxon>Embryophyta</taxon>
        <taxon>Marchantiophyta</taxon>
        <taxon>Marchantiopsida</taxon>
        <taxon>Marchantiidae</taxon>
        <taxon>Marchantiales</taxon>
        <taxon>Ricciaceae</taxon>
        <taxon>Riccia</taxon>
    </lineage>
</organism>
<proteinExistence type="predicted"/>
<evidence type="ECO:0000256" key="1">
    <source>
        <dbReference type="ARBA" id="ARBA00022432"/>
    </source>
</evidence>
<evidence type="ECO:0000313" key="5">
    <source>
        <dbReference type="Proteomes" id="UP001605036"/>
    </source>
</evidence>
<keyword evidence="2" id="KW-0324">Glycolysis</keyword>
<keyword evidence="3" id="KW-0413">Isomerase</keyword>
<name>A0ABD1Y388_9MARC</name>
<dbReference type="InterPro" id="IPR001672">
    <property type="entry name" value="G6P_Isomerase"/>
</dbReference>
<dbReference type="Gene3D" id="3.40.50.10490">
    <property type="entry name" value="Glucose-6-phosphate isomerase like protein, domain 1"/>
    <property type="match status" value="1"/>
</dbReference>
<accession>A0ABD1Y388</accession>
<evidence type="ECO:0000256" key="3">
    <source>
        <dbReference type="ARBA" id="ARBA00023235"/>
    </source>
</evidence>
<keyword evidence="1" id="KW-0312">Gluconeogenesis</keyword>
<sequence>MHQEAQVSSASPFVMKVDHFRSAPLGSNLPVLLGLMSVWNVSFLGCDARAILPYCQALAKLAPHIQQVSMESNGKGVSIDGVPLSFEAGEIDFSEPGTNGQHSFYQLIHQGRVIPCDFVGIIKSQQSVYLKGEQVSNHDELMCNFFAQADALAYGKTREELAAEKNPEELIPHKPTKVLVINNDGPNM</sequence>
<dbReference type="EMBL" id="JBHFFA010000006">
    <property type="protein sequence ID" value="KAL2621065.1"/>
    <property type="molecule type" value="Genomic_DNA"/>
</dbReference>
<keyword evidence="5" id="KW-1185">Reference proteome</keyword>
<gene>
    <name evidence="4" type="ORF">R1flu_001270</name>
</gene>
<evidence type="ECO:0008006" key="6">
    <source>
        <dbReference type="Google" id="ProtNLM"/>
    </source>
</evidence>
<evidence type="ECO:0000313" key="4">
    <source>
        <dbReference type="EMBL" id="KAL2621065.1"/>
    </source>
</evidence>
<evidence type="ECO:0000256" key="2">
    <source>
        <dbReference type="ARBA" id="ARBA00023152"/>
    </source>
</evidence>
<reference evidence="4 5" key="1">
    <citation type="submission" date="2024-09" db="EMBL/GenBank/DDBJ databases">
        <title>Chromosome-scale assembly of Riccia fluitans.</title>
        <authorList>
            <person name="Paukszto L."/>
            <person name="Sawicki J."/>
            <person name="Karawczyk K."/>
            <person name="Piernik-Szablinska J."/>
            <person name="Szczecinska M."/>
            <person name="Mazdziarz M."/>
        </authorList>
    </citation>
    <scope>NUCLEOTIDE SEQUENCE [LARGE SCALE GENOMIC DNA]</scope>
    <source>
        <strain evidence="4">Rf_01</strain>
        <tissue evidence="4">Aerial parts of the thallus</tissue>
    </source>
</reference>
<protein>
    <recommendedName>
        <fullName evidence="6">Glucose-6-phosphate isomerase</fullName>
    </recommendedName>
</protein>
<dbReference type="Pfam" id="PF00342">
    <property type="entry name" value="PGI"/>
    <property type="match status" value="1"/>
</dbReference>
<comment type="caution">
    <text evidence="4">The sequence shown here is derived from an EMBL/GenBank/DDBJ whole genome shotgun (WGS) entry which is preliminary data.</text>
</comment>
<dbReference type="PROSITE" id="PS51463">
    <property type="entry name" value="P_GLUCOSE_ISOMERASE_3"/>
    <property type="match status" value="1"/>
</dbReference>
<dbReference type="GO" id="GO:0016853">
    <property type="term" value="F:isomerase activity"/>
    <property type="evidence" value="ECO:0007669"/>
    <property type="project" value="UniProtKB-KW"/>
</dbReference>
<dbReference type="SUPFAM" id="SSF53697">
    <property type="entry name" value="SIS domain"/>
    <property type="match status" value="1"/>
</dbReference>
<dbReference type="InterPro" id="IPR046348">
    <property type="entry name" value="SIS_dom_sf"/>
</dbReference>
<dbReference type="PANTHER" id="PTHR11469:SF1">
    <property type="entry name" value="GLUCOSE-6-PHOSPHATE ISOMERASE"/>
    <property type="match status" value="1"/>
</dbReference>
<dbReference type="InterPro" id="IPR035482">
    <property type="entry name" value="SIS_PGI_2"/>
</dbReference>
<dbReference type="CDD" id="cd05016">
    <property type="entry name" value="SIS_PGI_2"/>
    <property type="match status" value="1"/>
</dbReference>
<dbReference type="PANTHER" id="PTHR11469">
    <property type="entry name" value="GLUCOSE-6-PHOSPHATE ISOMERASE"/>
    <property type="match status" value="1"/>
</dbReference>
<dbReference type="GO" id="GO:0006096">
    <property type="term" value="P:glycolytic process"/>
    <property type="evidence" value="ECO:0007669"/>
    <property type="project" value="UniProtKB-KW"/>
</dbReference>
<dbReference type="Proteomes" id="UP001605036">
    <property type="component" value="Unassembled WGS sequence"/>
</dbReference>
<dbReference type="GO" id="GO:0006094">
    <property type="term" value="P:gluconeogenesis"/>
    <property type="evidence" value="ECO:0007669"/>
    <property type="project" value="UniProtKB-KW"/>
</dbReference>